<evidence type="ECO:0000256" key="17">
    <source>
        <dbReference type="SAM" id="MobiDB-lite"/>
    </source>
</evidence>
<dbReference type="GO" id="GO:0001717">
    <property type="term" value="P:conversion of seryl-tRNAsec to selenocys-tRNAsec"/>
    <property type="evidence" value="ECO:0007669"/>
    <property type="project" value="InterPro"/>
</dbReference>
<evidence type="ECO:0000256" key="5">
    <source>
        <dbReference type="ARBA" id="ARBA00012464"/>
    </source>
</evidence>
<evidence type="ECO:0000256" key="7">
    <source>
        <dbReference type="ARBA" id="ARBA00022555"/>
    </source>
</evidence>
<dbReference type="InterPro" id="IPR015421">
    <property type="entry name" value="PyrdxlP-dep_Trfase_major"/>
</dbReference>
<evidence type="ECO:0000256" key="15">
    <source>
        <dbReference type="ARBA" id="ARBA00032693"/>
    </source>
</evidence>
<dbReference type="AlphaFoldDB" id="A0A7J7IP38"/>
<evidence type="ECO:0000256" key="3">
    <source>
        <dbReference type="ARBA" id="ARBA00004822"/>
    </source>
</evidence>
<dbReference type="UniPathway" id="UPA00906">
    <property type="reaction ID" value="UER00898"/>
</dbReference>
<evidence type="ECO:0000256" key="10">
    <source>
        <dbReference type="ARBA" id="ARBA00022898"/>
    </source>
</evidence>
<reference evidence="18 19" key="1">
    <citation type="journal article" date="2020" name="J. Phycol.">
        <title>Comparative genome analysis reveals Cyanidiococcus gen. nov., a new extremophilic red algal genus sister to Cyanidioschyzon (Cyanidioschyzonaceae, Rhodophyta).</title>
        <authorList>
            <person name="Liu S.-L."/>
            <person name="Chiang Y.-R."/>
            <person name="Yoon H.S."/>
            <person name="Fu H.-Y."/>
        </authorList>
    </citation>
    <scope>NUCLEOTIDE SEQUENCE [LARGE SCALE GENOMIC DNA]</scope>
    <source>
        <strain evidence="18 19">THAL066</strain>
    </source>
</reference>
<dbReference type="EMBL" id="VWRR01000004">
    <property type="protein sequence ID" value="KAF6004297.1"/>
    <property type="molecule type" value="Genomic_DNA"/>
</dbReference>
<evidence type="ECO:0000256" key="13">
    <source>
        <dbReference type="ARBA" id="ARBA00030669"/>
    </source>
</evidence>
<organism evidence="18 19">
    <name type="scientific">Cyanidiococcus yangmingshanensis</name>
    <dbReference type="NCBI Taxonomy" id="2690220"/>
    <lineage>
        <taxon>Eukaryota</taxon>
        <taxon>Rhodophyta</taxon>
        <taxon>Bangiophyceae</taxon>
        <taxon>Cyanidiales</taxon>
        <taxon>Cyanidiaceae</taxon>
        <taxon>Cyanidiococcus</taxon>
    </lineage>
</organism>
<dbReference type="NCBIfam" id="TIGR03531">
    <property type="entry name" value="selenium_SpcS"/>
    <property type="match status" value="1"/>
</dbReference>
<dbReference type="SUPFAM" id="SSF53383">
    <property type="entry name" value="PLP-dependent transferases"/>
    <property type="match status" value="1"/>
</dbReference>
<evidence type="ECO:0000313" key="19">
    <source>
        <dbReference type="Proteomes" id="UP000530660"/>
    </source>
</evidence>
<evidence type="ECO:0000256" key="14">
    <source>
        <dbReference type="ARBA" id="ARBA00032048"/>
    </source>
</evidence>
<keyword evidence="12" id="KW-0711">Selenium</keyword>
<evidence type="ECO:0000256" key="8">
    <source>
        <dbReference type="ARBA" id="ARBA00022679"/>
    </source>
</evidence>
<comment type="function">
    <text evidence="2">Converts O-phosphoseryl-tRNA(Sec) to selenocysteinyl-tRNA(Sec) required for selenoprotein biosynthesis.</text>
</comment>
<evidence type="ECO:0000256" key="11">
    <source>
        <dbReference type="ARBA" id="ARBA00022917"/>
    </source>
</evidence>
<keyword evidence="9" id="KW-0694">RNA-binding</keyword>
<keyword evidence="7" id="KW-0820">tRNA-binding</keyword>
<evidence type="ECO:0000256" key="1">
    <source>
        <dbReference type="ARBA" id="ARBA00001933"/>
    </source>
</evidence>
<dbReference type="PANTHER" id="PTHR12944:SF2">
    <property type="entry name" value="O-PHOSPHOSERYL-TRNA(SEC) SELENIUM TRANSFERASE"/>
    <property type="match status" value="1"/>
</dbReference>
<evidence type="ECO:0000256" key="12">
    <source>
        <dbReference type="ARBA" id="ARBA00023266"/>
    </source>
</evidence>
<comment type="similarity">
    <text evidence="4">Belongs to the SepSecS family.</text>
</comment>
<comment type="caution">
    <text evidence="18">The sequence shown here is derived from an EMBL/GenBank/DDBJ whole genome shotgun (WGS) entry which is preliminary data.</text>
</comment>
<sequence length="542" mass="60194">MEDKLFEGTESLVTPAYVRVARAARRSRTAQFRQLLTQRRLPRQGLDQHTIRLLLDELSGLDANQFLGQANVGEREGRLYSELVRVRHFGMAHGMGRAGDLAASQPKACGASLLVRLCTALLLDALHLAGFASCRHVALLPVATGMAITLCLLALRQQRPSADRVLWIRIDQKACLKCICAAGYLIEVLENKIVGDQVVTDVEALKRRLEESDPSRYAAVISTTSCFAPRAPDQVVSVAQQCQRYGVPHLVNHAYGVQSRRCNGLVCAASRLGRVDAVIFSFDKNFMVPVGGAGVAAATPILIDALQVLYPGRASVAPVVDLFITLLQLGREGFTALLNEREERFVQFKERLAPILEKHGERLLHTPENPISFAVSLRDTMVRFGVEPSAIGSMLYARRCSGPRAVLGTERRQVQGVVLAWLRRPYRRLPDTVPQPGSRNWHPSARHHTVLSTTRPRTRDRSPTTGHRWSARWRHTESIQIGDQAREINQTPNTCTNTPILANNKREISIRLYIRGLCALLTNPGQPFLLICWSCNPEGLRS</sequence>
<comment type="catalytic activity">
    <reaction evidence="16">
        <text>O-phospho-L-seryl-tRNA(Sec) + selenophosphate + H2O = L-selenocysteinyl-tRNA(Sec) + 2 phosphate</text>
        <dbReference type="Rhea" id="RHEA:25041"/>
        <dbReference type="Rhea" id="RHEA-COMP:9743"/>
        <dbReference type="Rhea" id="RHEA-COMP:9947"/>
        <dbReference type="ChEBI" id="CHEBI:15377"/>
        <dbReference type="ChEBI" id="CHEBI:16144"/>
        <dbReference type="ChEBI" id="CHEBI:43474"/>
        <dbReference type="ChEBI" id="CHEBI:78551"/>
        <dbReference type="ChEBI" id="CHEBI:78573"/>
        <dbReference type="EC" id="2.9.1.2"/>
    </reaction>
</comment>
<dbReference type="InterPro" id="IPR008829">
    <property type="entry name" value="SepSecS/SepCysS"/>
</dbReference>
<feature type="region of interest" description="Disordered" evidence="17">
    <location>
        <begin position="433"/>
        <end position="469"/>
    </location>
</feature>
<evidence type="ECO:0000313" key="18">
    <source>
        <dbReference type="EMBL" id="KAF6004297.1"/>
    </source>
</evidence>
<protein>
    <recommendedName>
        <fullName evidence="6">O-phosphoseryl-tRNA(Sec) selenium transferase</fullName>
        <ecNumber evidence="5">2.9.1.2</ecNumber>
    </recommendedName>
    <alternativeName>
        <fullName evidence="13">Selenocysteine synthase</fullName>
    </alternativeName>
    <alternativeName>
        <fullName evidence="14">Selenocysteinyl-tRNA(Sec) synthase</fullName>
    </alternativeName>
    <alternativeName>
        <fullName evidence="15">Sep-tRNA:Sec-tRNA synthase</fullName>
    </alternativeName>
</protein>
<keyword evidence="19" id="KW-1185">Reference proteome</keyword>
<evidence type="ECO:0000256" key="6">
    <source>
        <dbReference type="ARBA" id="ARBA00021963"/>
    </source>
</evidence>
<proteinExistence type="inferred from homology"/>
<dbReference type="GO" id="GO:0001514">
    <property type="term" value="P:selenocysteine incorporation"/>
    <property type="evidence" value="ECO:0007669"/>
    <property type="project" value="TreeGrafter"/>
</dbReference>
<dbReference type="Proteomes" id="UP000530660">
    <property type="component" value="Unassembled WGS sequence"/>
</dbReference>
<evidence type="ECO:0000256" key="2">
    <source>
        <dbReference type="ARBA" id="ARBA00002552"/>
    </source>
</evidence>
<evidence type="ECO:0000256" key="9">
    <source>
        <dbReference type="ARBA" id="ARBA00022884"/>
    </source>
</evidence>
<dbReference type="GO" id="GO:0098621">
    <property type="term" value="F:O-phosphoseryl-tRNA(Sec) selenium transferase activity"/>
    <property type="evidence" value="ECO:0007669"/>
    <property type="project" value="UniProtKB-EC"/>
</dbReference>
<evidence type="ECO:0000256" key="16">
    <source>
        <dbReference type="ARBA" id="ARBA00048808"/>
    </source>
</evidence>
<dbReference type="Pfam" id="PF05889">
    <property type="entry name" value="SepSecS"/>
    <property type="match status" value="1"/>
</dbReference>
<accession>A0A7J7IP38</accession>
<dbReference type="InterPro" id="IPR019872">
    <property type="entry name" value="Sec-tRNA_Se_transferase"/>
</dbReference>
<evidence type="ECO:0000256" key="4">
    <source>
        <dbReference type="ARBA" id="ARBA00007037"/>
    </source>
</evidence>
<dbReference type="PANTHER" id="PTHR12944">
    <property type="entry name" value="SOLUBLE LIVER ANTIGEN/LIVER PANCREAS ANTIGEN"/>
    <property type="match status" value="1"/>
</dbReference>
<comment type="pathway">
    <text evidence="3">Aminoacyl-tRNA biosynthesis; selenocysteinyl-tRNA(Sec) biosynthesis; selenocysteinyl-tRNA(Sec) from L-seryl-tRNA(Sec) (archaeal/eukaryal route): step 2/2.</text>
</comment>
<keyword evidence="8" id="KW-0808">Transferase</keyword>
<dbReference type="InterPro" id="IPR015424">
    <property type="entry name" value="PyrdxlP-dep_Trfase"/>
</dbReference>
<comment type="cofactor">
    <cofactor evidence="1">
        <name>pyridoxal 5'-phosphate</name>
        <dbReference type="ChEBI" id="CHEBI:597326"/>
    </cofactor>
</comment>
<dbReference type="Gene3D" id="3.40.640.10">
    <property type="entry name" value="Type I PLP-dependent aspartate aminotransferase-like (Major domain)"/>
    <property type="match status" value="1"/>
</dbReference>
<gene>
    <name evidence="18" type="ORF">F1559_004792</name>
</gene>
<keyword evidence="11" id="KW-0648">Protein biosynthesis</keyword>
<name>A0A7J7IP38_9RHOD</name>
<dbReference type="EC" id="2.9.1.2" evidence="5"/>
<dbReference type="OrthoDB" id="10263545at2759"/>
<dbReference type="GO" id="GO:0000049">
    <property type="term" value="F:tRNA binding"/>
    <property type="evidence" value="ECO:0007669"/>
    <property type="project" value="UniProtKB-KW"/>
</dbReference>
<keyword evidence="10" id="KW-0663">Pyridoxal phosphate</keyword>